<evidence type="ECO:0000256" key="1">
    <source>
        <dbReference type="ARBA" id="ARBA00010617"/>
    </source>
</evidence>
<comment type="similarity">
    <text evidence="1">Belongs to the cytochrome P450 family.</text>
</comment>
<keyword evidence="6" id="KW-0812">Transmembrane</keyword>
<dbReference type="PANTHER" id="PTHR24302">
    <property type="entry name" value="CYTOCHROME P450 FAMILY 3"/>
    <property type="match status" value="1"/>
</dbReference>
<dbReference type="GO" id="GO:0008395">
    <property type="term" value="F:steroid hydroxylase activity"/>
    <property type="evidence" value="ECO:0007669"/>
    <property type="project" value="TreeGrafter"/>
</dbReference>
<evidence type="ECO:0000313" key="7">
    <source>
        <dbReference type="Proteomes" id="UP000694844"/>
    </source>
</evidence>
<evidence type="ECO:0000256" key="2">
    <source>
        <dbReference type="ARBA" id="ARBA00022617"/>
    </source>
</evidence>
<evidence type="ECO:0000256" key="5">
    <source>
        <dbReference type="ARBA" id="ARBA00023004"/>
    </source>
</evidence>
<dbReference type="GO" id="GO:0020037">
    <property type="term" value="F:heme binding"/>
    <property type="evidence" value="ECO:0007669"/>
    <property type="project" value="InterPro"/>
</dbReference>
<dbReference type="InterPro" id="IPR001128">
    <property type="entry name" value="Cyt_P450"/>
</dbReference>
<reference evidence="8" key="1">
    <citation type="submission" date="2025-08" db="UniProtKB">
        <authorList>
            <consortium name="RefSeq"/>
        </authorList>
    </citation>
    <scope>IDENTIFICATION</scope>
    <source>
        <tissue evidence="8">Whole sample</tissue>
    </source>
</reference>
<sequence length="112" mass="12724">MEVLGLVNINNWILALVFFCVSLLLYSKWKHSLFRRYGVPGPSPVPLFGVSLKYNRKGLALTDQEIAREYGDVVGVYMGHIPLLLVSNPETIKEIMVKEFARTPNRPISIYT</sequence>
<feature type="transmembrane region" description="Helical" evidence="6">
    <location>
        <begin position="6"/>
        <end position="26"/>
    </location>
</feature>
<dbReference type="PANTHER" id="PTHR24302:SF15">
    <property type="entry name" value="FATTY-ACID PEROXYGENASE"/>
    <property type="match status" value="1"/>
</dbReference>
<dbReference type="GO" id="GO:0016705">
    <property type="term" value="F:oxidoreductase activity, acting on paired donors, with incorporation or reduction of molecular oxygen"/>
    <property type="evidence" value="ECO:0007669"/>
    <property type="project" value="InterPro"/>
</dbReference>
<gene>
    <name evidence="8" type="primary">LOC111111895</name>
</gene>
<dbReference type="AlphaFoldDB" id="A0A8B8BN87"/>
<dbReference type="GO" id="GO:0005506">
    <property type="term" value="F:iron ion binding"/>
    <property type="evidence" value="ECO:0007669"/>
    <property type="project" value="InterPro"/>
</dbReference>
<proteinExistence type="inferred from homology"/>
<dbReference type="Gene3D" id="1.10.630.10">
    <property type="entry name" value="Cytochrome P450"/>
    <property type="match status" value="1"/>
</dbReference>
<dbReference type="Proteomes" id="UP000694844">
    <property type="component" value="Chromosome 9"/>
</dbReference>
<dbReference type="InterPro" id="IPR050705">
    <property type="entry name" value="Cytochrome_P450_3A"/>
</dbReference>
<dbReference type="KEGG" id="cvn:111111895"/>
<dbReference type="SUPFAM" id="SSF48264">
    <property type="entry name" value="Cytochrome P450"/>
    <property type="match status" value="1"/>
</dbReference>
<protein>
    <submittedName>
        <fullName evidence="8">Cytochrome P450 3A40-like</fullName>
    </submittedName>
</protein>
<evidence type="ECO:0000313" key="8">
    <source>
        <dbReference type="RefSeq" id="XP_022304798.1"/>
    </source>
</evidence>
<keyword evidence="5" id="KW-0408">Iron</keyword>
<evidence type="ECO:0000256" key="6">
    <source>
        <dbReference type="SAM" id="Phobius"/>
    </source>
</evidence>
<evidence type="ECO:0000256" key="3">
    <source>
        <dbReference type="ARBA" id="ARBA00022723"/>
    </source>
</evidence>
<keyword evidence="6" id="KW-1133">Transmembrane helix</keyword>
<keyword evidence="2" id="KW-0349">Heme</keyword>
<organism evidence="7 8">
    <name type="scientific">Crassostrea virginica</name>
    <name type="common">Eastern oyster</name>
    <dbReference type="NCBI Taxonomy" id="6565"/>
    <lineage>
        <taxon>Eukaryota</taxon>
        <taxon>Metazoa</taxon>
        <taxon>Spiralia</taxon>
        <taxon>Lophotrochozoa</taxon>
        <taxon>Mollusca</taxon>
        <taxon>Bivalvia</taxon>
        <taxon>Autobranchia</taxon>
        <taxon>Pteriomorphia</taxon>
        <taxon>Ostreida</taxon>
        <taxon>Ostreoidea</taxon>
        <taxon>Ostreidae</taxon>
        <taxon>Crassostrea</taxon>
    </lineage>
</organism>
<accession>A0A8B8BN87</accession>
<keyword evidence="3" id="KW-0479">Metal-binding</keyword>
<keyword evidence="4" id="KW-0560">Oxidoreductase</keyword>
<dbReference type="InterPro" id="IPR036396">
    <property type="entry name" value="Cyt_P450_sf"/>
</dbReference>
<name>A0A8B8BN87_CRAVI</name>
<dbReference type="Pfam" id="PF00067">
    <property type="entry name" value="p450"/>
    <property type="match status" value="1"/>
</dbReference>
<dbReference type="GeneID" id="111111895"/>
<evidence type="ECO:0000256" key="4">
    <source>
        <dbReference type="ARBA" id="ARBA00023002"/>
    </source>
</evidence>
<dbReference type="OrthoDB" id="6151854at2759"/>
<keyword evidence="6" id="KW-0472">Membrane</keyword>
<keyword evidence="7" id="KW-1185">Reference proteome</keyword>
<dbReference type="RefSeq" id="XP_022304798.1">
    <property type="nucleotide sequence ID" value="XM_022449090.1"/>
</dbReference>